<evidence type="ECO:0000313" key="1">
    <source>
        <dbReference type="EMBL" id="RUO45815.1"/>
    </source>
</evidence>
<dbReference type="EMBL" id="PIPT01000017">
    <property type="protein sequence ID" value="RUO45815.1"/>
    <property type="molecule type" value="Genomic_DNA"/>
</dbReference>
<dbReference type="RefSeq" id="WP_126834904.1">
    <property type="nucleotide sequence ID" value="NZ_PIPT01000017.1"/>
</dbReference>
<accession>A0A432XAU6</accession>
<name>A0A432XAU6_9GAMM</name>
<protein>
    <submittedName>
        <fullName evidence="1">Uncharacterized protein</fullName>
    </submittedName>
</protein>
<dbReference type="Proteomes" id="UP000286678">
    <property type="component" value="Unassembled WGS sequence"/>
</dbReference>
<evidence type="ECO:0000313" key="2">
    <source>
        <dbReference type="Proteomes" id="UP000286678"/>
    </source>
</evidence>
<proteinExistence type="predicted"/>
<dbReference type="PROSITE" id="PS51257">
    <property type="entry name" value="PROKAR_LIPOPROTEIN"/>
    <property type="match status" value="1"/>
</dbReference>
<keyword evidence="2" id="KW-1185">Reference proteome</keyword>
<sequence>MSRLITKFVTIILVLILGGCGVTSKVTLKNSSSEQISNVKIYASESLIWQGELVAGQSVSASFNADKDGALRVTGNGNSKKFDTGYLGYTTPNDGVFHTITYLGQGVTSYEYVVAN</sequence>
<organism evidence="1 2">
    <name type="scientific">Pseudidiomarina aquimaris</name>
    <dbReference type="NCBI Taxonomy" id="641841"/>
    <lineage>
        <taxon>Bacteria</taxon>
        <taxon>Pseudomonadati</taxon>
        <taxon>Pseudomonadota</taxon>
        <taxon>Gammaproteobacteria</taxon>
        <taxon>Alteromonadales</taxon>
        <taxon>Idiomarinaceae</taxon>
        <taxon>Pseudidiomarina</taxon>
    </lineage>
</organism>
<dbReference type="AlphaFoldDB" id="A0A432XAU6"/>
<gene>
    <name evidence="1" type="ORF">CWE21_13330</name>
</gene>
<comment type="caution">
    <text evidence="1">The sequence shown here is derived from an EMBL/GenBank/DDBJ whole genome shotgun (WGS) entry which is preliminary data.</text>
</comment>
<reference evidence="2" key="1">
    <citation type="journal article" date="2018" name="Front. Microbiol.">
        <title>Genome-Based Analysis Reveals the Taxonomy and Diversity of the Family Idiomarinaceae.</title>
        <authorList>
            <person name="Liu Y."/>
            <person name="Lai Q."/>
            <person name="Shao Z."/>
        </authorList>
    </citation>
    <scope>NUCLEOTIDE SEQUENCE [LARGE SCALE GENOMIC DNA]</scope>
    <source>
        <strain evidence="2">SW15</strain>
    </source>
</reference>